<dbReference type="RefSeq" id="XP_056538862.1">
    <property type="nucleotide sequence ID" value="XM_056691156.1"/>
</dbReference>
<dbReference type="EMBL" id="JAPQKN010000007">
    <property type="protein sequence ID" value="KAJ5152554.1"/>
    <property type="molecule type" value="Genomic_DNA"/>
</dbReference>
<evidence type="ECO:0000313" key="3">
    <source>
        <dbReference type="EMBL" id="KAJ5152554.1"/>
    </source>
</evidence>
<dbReference type="GeneID" id="81430332"/>
<dbReference type="OrthoDB" id="6499973at2759"/>
<evidence type="ECO:0008006" key="5">
    <source>
        <dbReference type="Google" id="ProtNLM"/>
    </source>
</evidence>
<keyword evidence="2" id="KW-0812">Transmembrane</keyword>
<dbReference type="Proteomes" id="UP001149163">
    <property type="component" value="Unassembled WGS sequence"/>
</dbReference>
<keyword evidence="2" id="KW-0472">Membrane</keyword>
<dbReference type="InterPro" id="IPR036259">
    <property type="entry name" value="MFS_trans_sf"/>
</dbReference>
<keyword evidence="4" id="KW-1185">Reference proteome</keyword>
<comment type="caution">
    <text evidence="3">The sequence shown here is derived from an EMBL/GenBank/DDBJ whole genome shotgun (WGS) entry which is preliminary data.</text>
</comment>
<name>A0A9W9HPJ9_9EURO</name>
<gene>
    <name evidence="3" type="ORF">N7482_009032</name>
</gene>
<reference evidence="3" key="1">
    <citation type="submission" date="2022-11" db="EMBL/GenBank/DDBJ databases">
        <authorList>
            <person name="Petersen C."/>
        </authorList>
    </citation>
    <scope>NUCLEOTIDE SEQUENCE</scope>
    <source>
        <strain evidence="3">IBT 26290</strain>
    </source>
</reference>
<evidence type="ECO:0000256" key="2">
    <source>
        <dbReference type="SAM" id="Phobius"/>
    </source>
</evidence>
<keyword evidence="2" id="KW-1133">Transmembrane helix</keyword>
<evidence type="ECO:0000256" key="1">
    <source>
        <dbReference type="SAM" id="MobiDB-lite"/>
    </source>
</evidence>
<feature type="transmembrane region" description="Helical" evidence="2">
    <location>
        <begin position="33"/>
        <end position="53"/>
    </location>
</feature>
<organism evidence="3 4">
    <name type="scientific">Penicillium canariense</name>
    <dbReference type="NCBI Taxonomy" id="189055"/>
    <lineage>
        <taxon>Eukaryota</taxon>
        <taxon>Fungi</taxon>
        <taxon>Dikarya</taxon>
        <taxon>Ascomycota</taxon>
        <taxon>Pezizomycotina</taxon>
        <taxon>Eurotiomycetes</taxon>
        <taxon>Eurotiomycetidae</taxon>
        <taxon>Eurotiales</taxon>
        <taxon>Aspergillaceae</taxon>
        <taxon>Penicillium</taxon>
    </lineage>
</organism>
<accession>A0A9W9HPJ9</accession>
<feature type="region of interest" description="Disordered" evidence="1">
    <location>
        <begin position="96"/>
        <end position="119"/>
    </location>
</feature>
<feature type="compositionally biased region" description="Basic and acidic residues" evidence="1">
    <location>
        <begin position="99"/>
        <end position="108"/>
    </location>
</feature>
<proteinExistence type="predicted"/>
<reference evidence="3" key="2">
    <citation type="journal article" date="2023" name="IMA Fungus">
        <title>Comparative genomic study of the Penicillium genus elucidates a diverse pangenome and 15 lateral gene transfer events.</title>
        <authorList>
            <person name="Petersen C."/>
            <person name="Sorensen T."/>
            <person name="Nielsen M.R."/>
            <person name="Sondergaard T.E."/>
            <person name="Sorensen J.L."/>
            <person name="Fitzpatrick D.A."/>
            <person name="Frisvad J.C."/>
            <person name="Nielsen K.L."/>
        </authorList>
    </citation>
    <scope>NUCLEOTIDE SEQUENCE</scope>
    <source>
        <strain evidence="3">IBT 26290</strain>
    </source>
</reference>
<feature type="transmembrane region" description="Helical" evidence="2">
    <location>
        <begin position="60"/>
        <end position="84"/>
    </location>
</feature>
<evidence type="ECO:0000313" key="4">
    <source>
        <dbReference type="Proteomes" id="UP001149163"/>
    </source>
</evidence>
<protein>
    <recommendedName>
        <fullName evidence="5">Major facilitator superfamily (MFS) profile domain-containing protein</fullName>
    </recommendedName>
</protein>
<dbReference type="AlphaFoldDB" id="A0A9W9HPJ9"/>
<dbReference type="SUPFAM" id="SSF103473">
    <property type="entry name" value="MFS general substrate transporter"/>
    <property type="match status" value="1"/>
</dbReference>
<sequence length="215" mass="23117">MTGCGLGFAFGVYQELYESIGGPFQGVNPAANLIGTLSASLMTLGAPLATIGLKKYDPRLVVLLGAALFAISGMIWAPFLRYLISAVGILALPNQPGSQKKDRNDQPTRGRGKTTTEKAPIQSPKFITHASGTALQAAAYMIPMYFMSSYARTLGYTTAAGANTIALSNACNSGGKIIIGYYADRLGCFNTLVLDSWQFSDQIFHLLYFSRANWY</sequence>